<dbReference type="AlphaFoldDB" id="A0A428P7P3"/>
<evidence type="ECO:0000313" key="3">
    <source>
        <dbReference type="Proteomes" id="UP000288168"/>
    </source>
</evidence>
<dbReference type="InterPro" id="IPR008928">
    <property type="entry name" value="6-hairpin_glycosidase_sf"/>
</dbReference>
<comment type="caution">
    <text evidence="2">The sequence shown here is derived from an EMBL/GenBank/DDBJ whole genome shotgun (WGS) entry which is preliminary data.</text>
</comment>
<organism evidence="2 3">
    <name type="scientific">Fusarium duplospermum</name>
    <dbReference type="NCBI Taxonomy" id="1325734"/>
    <lineage>
        <taxon>Eukaryota</taxon>
        <taxon>Fungi</taxon>
        <taxon>Dikarya</taxon>
        <taxon>Ascomycota</taxon>
        <taxon>Pezizomycotina</taxon>
        <taxon>Sordariomycetes</taxon>
        <taxon>Hypocreomycetidae</taxon>
        <taxon>Hypocreales</taxon>
        <taxon>Nectriaceae</taxon>
        <taxon>Fusarium</taxon>
        <taxon>Fusarium solani species complex</taxon>
    </lineage>
</organism>
<dbReference type="GO" id="GO:0003824">
    <property type="term" value="F:catalytic activity"/>
    <property type="evidence" value="ECO:0007669"/>
    <property type="project" value="UniProtKB-ARBA"/>
</dbReference>
<dbReference type="InterPro" id="IPR012341">
    <property type="entry name" value="6hp_glycosidase-like_sf"/>
</dbReference>
<dbReference type="GO" id="GO:0005975">
    <property type="term" value="P:carbohydrate metabolic process"/>
    <property type="evidence" value="ECO:0007669"/>
    <property type="project" value="InterPro"/>
</dbReference>
<dbReference type="PANTHER" id="PTHR34987">
    <property type="entry name" value="C, PUTATIVE (AFU_ORTHOLOGUE AFUA_3G02880)-RELATED"/>
    <property type="match status" value="1"/>
</dbReference>
<accession>A0A428P7P3</accession>
<dbReference type="OrthoDB" id="6503935at2759"/>
<proteinExistence type="predicted"/>
<dbReference type="Gene3D" id="2.60.420.10">
    <property type="entry name" value="Maltose phosphorylase, domain 3"/>
    <property type="match status" value="1"/>
</dbReference>
<gene>
    <name evidence="2" type="ORF">CEP54_012656</name>
</gene>
<dbReference type="PANTHER" id="PTHR34987:SF2">
    <property type="entry name" value="B, PUTATIVE (AFU_ORTHOLOGUE AFUA_7G05040)-RELATED"/>
    <property type="match status" value="1"/>
</dbReference>
<evidence type="ECO:0000259" key="1">
    <source>
        <dbReference type="Pfam" id="PF17389"/>
    </source>
</evidence>
<dbReference type="SUPFAM" id="SSF49785">
    <property type="entry name" value="Galactose-binding domain-like"/>
    <property type="match status" value="1"/>
</dbReference>
<feature type="domain" description="Alpha-L-rhamnosidase six-hairpin glycosidase" evidence="1">
    <location>
        <begin position="388"/>
        <end position="730"/>
    </location>
</feature>
<reference evidence="2 3" key="1">
    <citation type="submission" date="2017-06" db="EMBL/GenBank/DDBJ databases">
        <title>Comparative genomic analysis of Ambrosia Fusariam Clade fungi.</title>
        <authorList>
            <person name="Stajich J.E."/>
            <person name="Carrillo J."/>
            <person name="Kijimoto T."/>
            <person name="Eskalen A."/>
            <person name="O'Donnell K."/>
            <person name="Kasson M."/>
        </authorList>
    </citation>
    <scope>NUCLEOTIDE SEQUENCE [LARGE SCALE GENOMIC DNA]</scope>
    <source>
        <strain evidence="2 3">NRRL62584</strain>
    </source>
</reference>
<dbReference type="SUPFAM" id="SSF48208">
    <property type="entry name" value="Six-hairpin glycosidases"/>
    <property type="match status" value="1"/>
</dbReference>
<keyword evidence="3" id="KW-1185">Reference proteome</keyword>
<evidence type="ECO:0000313" key="2">
    <source>
        <dbReference type="EMBL" id="RSL48979.1"/>
    </source>
</evidence>
<dbReference type="Proteomes" id="UP000288168">
    <property type="component" value="Unassembled WGS sequence"/>
</dbReference>
<name>A0A428P7P3_9HYPO</name>
<dbReference type="EMBL" id="NKCI01000187">
    <property type="protein sequence ID" value="RSL48979.1"/>
    <property type="molecule type" value="Genomic_DNA"/>
</dbReference>
<sequence>MDRSPLDTSWIWHPDWIDSSRTSAGGFVYFRKTFTIETLPDKEARIYITADTRYQLYVNSNSIATGPVKGDEHLWFYDEIDIAPYLHVGTNCILVRVLRFYFATKYAISFPRLPIPGLSMTPAYSPGGILDGVGTDATWGAALDMTTKLRIDQEEDYFLHVYEDVDMTKQLELNWVAAEPVDVVIENGVTTPWRLSPRLIPFLRHEPAQFKTIHNIRSIVSSEEWENALLSQTPPRGVILPRGTSHHLELEAEAHLTSMLRFCFERPKKGGSMLRIKYSECYEDASTFTPWLRCKGDRCDSSKRLLGPEDKYVFGGSEGKSFLGDQACTSTSDEETFAPFHFRTFRYISLDIDVGKNSDLVLRHLDLTRVRYPLDVSGDFNAPGSPYNDEYQAIWATSVRTLENCMHDCYEDCPFYEQLQYAMDVRSSCLFTYRISGDDRLARQAIIQIHNTYRHVLGLTASRGPCHEQQIIPHFSLFWICMATDHFEYFADEPFTRRFLSACHGVLEAFHSRMDANIGLVASIDSKTSSFWDFVDWTDEWRPAGIPKASERTGFLSYTNMLYAYTLQRLGKVLTALGRNGISDEYSSRAESIVEALRTNCRGEKFFTDGLSKDANETADYSQHSQVWAVLCGAVTGDEAHELLKKSLSPSEGLAVQGIKFTQLSTAMSFYALRALALIDGPLYDDMFHSFWKPWRTQLSQNLTTWCEDTVSLRSDCHAWACASLFEFMAEVAGLQPAEPGWEVIRFKPRVKLFPQFSATVPMRGRFSGMGFVKWHTQGNVTHVSLRIEAGNWPNGDLPTVSVSFPDGRDETFRSLDVSVEFSS</sequence>
<dbReference type="Gene3D" id="2.60.120.260">
    <property type="entry name" value="Galactose-binding domain-like"/>
    <property type="match status" value="1"/>
</dbReference>
<dbReference type="STRING" id="1325734.A0A428P7P3"/>
<protein>
    <recommendedName>
        <fullName evidence="1">Alpha-L-rhamnosidase six-hairpin glycosidase domain-containing protein</fullName>
    </recommendedName>
</protein>
<dbReference type="Gene3D" id="1.50.10.10">
    <property type="match status" value="1"/>
</dbReference>
<dbReference type="Pfam" id="PF17389">
    <property type="entry name" value="Bac_rhamnosid6H"/>
    <property type="match status" value="1"/>
</dbReference>
<dbReference type="InterPro" id="IPR008979">
    <property type="entry name" value="Galactose-bd-like_sf"/>
</dbReference>
<dbReference type="InterPro" id="IPR035396">
    <property type="entry name" value="Bac_rhamnosid6H"/>
</dbReference>